<evidence type="ECO:0000256" key="13">
    <source>
        <dbReference type="SAM" id="MobiDB-lite"/>
    </source>
</evidence>
<evidence type="ECO:0000256" key="3">
    <source>
        <dbReference type="ARBA" id="ARBA00013184"/>
    </source>
</evidence>
<dbReference type="Pfam" id="PF01853">
    <property type="entry name" value="MOZ_SAS"/>
    <property type="match status" value="1"/>
</dbReference>
<evidence type="ECO:0000256" key="5">
    <source>
        <dbReference type="ARBA" id="ARBA00022723"/>
    </source>
</evidence>
<feature type="compositionally biased region" description="Basic residues" evidence="13">
    <location>
        <begin position="21"/>
        <end position="31"/>
    </location>
</feature>
<feature type="region of interest" description="Disordered" evidence="13">
    <location>
        <begin position="527"/>
        <end position="633"/>
    </location>
</feature>
<evidence type="ECO:0000256" key="6">
    <source>
        <dbReference type="ARBA" id="ARBA00022771"/>
    </source>
</evidence>
<dbReference type="VEuPathDB" id="FungiDB:YALI0_A03861g"/>
<evidence type="ECO:0000256" key="11">
    <source>
        <dbReference type="PIRSR" id="PIRSR602717-51"/>
    </source>
</evidence>
<dbReference type="GO" id="GO:1990467">
    <property type="term" value="C:NuA3a histone acetyltransferase complex"/>
    <property type="evidence" value="ECO:0007669"/>
    <property type="project" value="TreeGrafter"/>
</dbReference>
<dbReference type="GO" id="GO:0003712">
    <property type="term" value="F:transcription coregulator activity"/>
    <property type="evidence" value="ECO:0007669"/>
    <property type="project" value="TreeGrafter"/>
</dbReference>
<evidence type="ECO:0000256" key="10">
    <source>
        <dbReference type="ARBA" id="ARBA00023242"/>
    </source>
</evidence>
<sequence length="633" mass="71960">MSVTWEATPTSFNLTIKYNRPIKRQVGRPRKTVTGVPQPIIEPRRRNRPKSSPRKCTPPAASASPRRSPVKLRIPVPRRNSNSSDSYSTDSGDDSDDYGLRVRVRRPRNTRETRSRSAQIRDRGRERERRATSNVPRLIESPDSSTSPGPSPRRSPSPINSDYSSSPSTPIETEPPYRGALVGEDASTAETNPNADDIALFSKTLSLAESKRSSRGDASLGTTKNANITCIHFGDYEINTWHTAPYPEEYARNKVLPLCEFCLKYMSSGHVRKRHKLKCAARHPPGTEIYRHGNISIWEVDGARAQLYCQNLCLLAKMFLNSKTLYYDVEPFMFYVLTENDAFGCHFVGYFSKEKQQPYKTTGTNNVSCILTLPIFQRKGYGQLLIDFSYLLSRVEGRPGTPEKPLSDLGLLSYRKYWRLMICRFFFNAREKAADKKTIPNFSVMDITKSTGMTPDDVISALESLEFLVRNPETGKYAIRLNWEAIDMVVNKYKANNYVQLEPSKLIWAPVPEWPFTKVPTREDLEPGMRIVEVDDKDGDGVKEEEQKLEGDKKDDDSESDAGADDVDSEVESTTDYSKFETAYPIPRMVTTVEKAAPQRTTKSRSRRRDRRYQGGVRRPRGRPRKYPLVTKA</sequence>
<keyword evidence="8" id="KW-0156">Chromatin regulator</keyword>
<dbReference type="GO" id="GO:0003682">
    <property type="term" value="F:chromatin binding"/>
    <property type="evidence" value="ECO:0007669"/>
    <property type="project" value="TreeGrafter"/>
</dbReference>
<evidence type="ECO:0000256" key="9">
    <source>
        <dbReference type="ARBA" id="ARBA00022990"/>
    </source>
</evidence>
<dbReference type="GeneID" id="2906215"/>
<evidence type="ECO:0000313" key="16">
    <source>
        <dbReference type="Proteomes" id="UP000182444"/>
    </source>
</evidence>
<dbReference type="GO" id="GO:0008270">
    <property type="term" value="F:zinc ion binding"/>
    <property type="evidence" value="ECO:0007669"/>
    <property type="project" value="UniProtKB-KW"/>
</dbReference>
<keyword evidence="4" id="KW-0808">Transferase</keyword>
<evidence type="ECO:0000256" key="7">
    <source>
        <dbReference type="ARBA" id="ARBA00022833"/>
    </source>
</evidence>
<dbReference type="InterPro" id="IPR002717">
    <property type="entry name" value="HAT_MYST-type"/>
</dbReference>
<comment type="catalytic activity">
    <reaction evidence="12">
        <text>L-lysyl-[protein] + acetyl-CoA = N(6)-acetyl-L-lysyl-[protein] + CoA + H(+)</text>
        <dbReference type="Rhea" id="RHEA:45948"/>
        <dbReference type="Rhea" id="RHEA-COMP:9752"/>
        <dbReference type="Rhea" id="RHEA-COMP:10731"/>
        <dbReference type="ChEBI" id="CHEBI:15378"/>
        <dbReference type="ChEBI" id="CHEBI:29969"/>
        <dbReference type="ChEBI" id="CHEBI:57287"/>
        <dbReference type="ChEBI" id="CHEBI:57288"/>
        <dbReference type="ChEBI" id="CHEBI:61930"/>
        <dbReference type="EC" id="2.3.1.48"/>
    </reaction>
</comment>
<name>A0A1D8N3M0_YARLL</name>
<feature type="compositionally biased region" description="Basic residues" evidence="13">
    <location>
        <begin position="602"/>
        <end position="611"/>
    </location>
</feature>
<reference evidence="15 16" key="1">
    <citation type="journal article" date="2016" name="PLoS ONE">
        <title>Sequence Assembly of Yarrowia lipolytica Strain W29/CLIB89 Shows Transposable Element Diversity.</title>
        <authorList>
            <person name="Magnan C."/>
            <person name="Yu J."/>
            <person name="Chang I."/>
            <person name="Jahn E."/>
            <person name="Kanomata Y."/>
            <person name="Wu J."/>
            <person name="Zeller M."/>
            <person name="Oakes M."/>
            <person name="Baldi P."/>
            <person name="Sandmeyer S."/>
        </authorList>
    </citation>
    <scope>NUCLEOTIDE SEQUENCE [LARGE SCALE GENOMIC DNA]</scope>
    <source>
        <strain evidence="16">CLIB89(W29)</strain>
    </source>
</reference>
<dbReference type="GO" id="GO:0031507">
    <property type="term" value="P:heterochromatin formation"/>
    <property type="evidence" value="ECO:0007669"/>
    <property type="project" value="UniProtKB-ARBA"/>
</dbReference>
<keyword evidence="6" id="KW-0863">Zinc-finger</keyword>
<gene>
    <name evidence="15" type="ORF">YALI1_A04071g</name>
</gene>
<dbReference type="SUPFAM" id="SSF55729">
    <property type="entry name" value="Acyl-CoA N-acyltransferases (Nat)"/>
    <property type="match status" value="1"/>
</dbReference>
<dbReference type="Pfam" id="PF17772">
    <property type="entry name" value="zf-MYST"/>
    <property type="match status" value="1"/>
</dbReference>
<dbReference type="eggNOG" id="KOG2747">
    <property type="taxonomic scope" value="Eukaryota"/>
</dbReference>
<keyword evidence="7" id="KW-0862">Zinc</keyword>
<dbReference type="AlphaFoldDB" id="A0A1D8N3M0"/>
<dbReference type="Gene3D" id="1.10.10.10">
    <property type="entry name" value="Winged helix-like DNA-binding domain superfamily/Winged helix DNA-binding domain"/>
    <property type="match status" value="1"/>
</dbReference>
<dbReference type="KEGG" id="yli:2906215"/>
<dbReference type="Proteomes" id="UP000182444">
    <property type="component" value="Chromosome 1A"/>
</dbReference>
<keyword evidence="10 12" id="KW-0539">Nucleus</keyword>
<dbReference type="InterPro" id="IPR016181">
    <property type="entry name" value="Acyl_CoA_acyltransferase"/>
</dbReference>
<proteinExistence type="inferred from homology"/>
<dbReference type="GO" id="GO:0006357">
    <property type="term" value="P:regulation of transcription by RNA polymerase II"/>
    <property type="evidence" value="ECO:0007669"/>
    <property type="project" value="TreeGrafter"/>
</dbReference>
<dbReference type="Gene3D" id="3.40.630.30">
    <property type="match status" value="1"/>
</dbReference>
<dbReference type="PANTHER" id="PTHR10615:SF161">
    <property type="entry name" value="HISTONE ACETYLTRANSFERASE KAT7"/>
    <property type="match status" value="1"/>
</dbReference>
<keyword evidence="9" id="KW-0007">Acetylation</keyword>
<dbReference type="GO" id="GO:0005634">
    <property type="term" value="C:nucleus"/>
    <property type="evidence" value="ECO:0007669"/>
    <property type="project" value="UniProtKB-SubCell"/>
</dbReference>
<feature type="compositionally biased region" description="Basic and acidic residues" evidence="13">
    <location>
        <begin position="109"/>
        <end position="131"/>
    </location>
</feature>
<feature type="compositionally biased region" description="Low complexity" evidence="13">
    <location>
        <begin position="54"/>
        <end position="67"/>
    </location>
</feature>
<dbReference type="FunFam" id="3.40.630.30:FF:000001">
    <property type="entry name" value="Histone acetyltransferase"/>
    <property type="match status" value="1"/>
</dbReference>
<dbReference type="InterPro" id="IPR040706">
    <property type="entry name" value="Zf-MYST"/>
</dbReference>
<dbReference type="VEuPathDB" id="FungiDB:YALI1_A04071g"/>
<feature type="domain" description="MYST-type HAT" evidence="14">
    <location>
        <begin position="223"/>
        <end position="510"/>
    </location>
</feature>
<feature type="compositionally biased region" description="Acidic residues" evidence="13">
    <location>
        <begin position="557"/>
        <end position="573"/>
    </location>
</feature>
<protein>
    <recommendedName>
        <fullName evidence="3 12">Histone acetyltransferase</fullName>
        <ecNumber evidence="3 12">2.3.1.48</ecNumber>
    </recommendedName>
</protein>
<evidence type="ECO:0000313" key="15">
    <source>
        <dbReference type="EMBL" id="AOW00231.1"/>
    </source>
</evidence>
<feature type="compositionally biased region" description="Low complexity" evidence="13">
    <location>
        <begin position="80"/>
        <end position="90"/>
    </location>
</feature>
<evidence type="ECO:0000256" key="1">
    <source>
        <dbReference type="ARBA" id="ARBA00004123"/>
    </source>
</evidence>
<dbReference type="FunFam" id="3.30.60.60:FF:000001">
    <property type="entry name" value="Histone acetyltransferase"/>
    <property type="match status" value="1"/>
</dbReference>
<dbReference type="GO" id="GO:0004402">
    <property type="term" value="F:histone acetyltransferase activity"/>
    <property type="evidence" value="ECO:0007669"/>
    <property type="project" value="InterPro"/>
</dbReference>
<comment type="similarity">
    <text evidence="2 12">Belongs to the MYST (SAS/MOZ) family.</text>
</comment>
<feature type="compositionally biased region" description="Basic and acidic residues" evidence="13">
    <location>
        <begin position="539"/>
        <end position="556"/>
    </location>
</feature>
<accession>A0A1D8N3M0</accession>
<feature type="region of interest" description="Disordered" evidence="13">
    <location>
        <begin position="21"/>
        <end position="179"/>
    </location>
</feature>
<dbReference type="EMBL" id="CP017553">
    <property type="protein sequence ID" value="AOW00231.1"/>
    <property type="molecule type" value="Genomic_DNA"/>
</dbReference>
<dbReference type="Gene3D" id="3.30.60.60">
    <property type="entry name" value="N-acetyl transferase-like"/>
    <property type="match status" value="1"/>
</dbReference>
<evidence type="ECO:0000259" key="14">
    <source>
        <dbReference type="PROSITE" id="PS51726"/>
    </source>
</evidence>
<keyword evidence="5" id="KW-0479">Metal-binding</keyword>
<dbReference type="InterPro" id="IPR050603">
    <property type="entry name" value="MYST_HAT"/>
</dbReference>
<feature type="compositionally biased region" description="Low complexity" evidence="13">
    <location>
        <begin position="156"/>
        <end position="176"/>
    </location>
</feature>
<dbReference type="PROSITE" id="PS51726">
    <property type="entry name" value="MYST_HAT"/>
    <property type="match status" value="1"/>
</dbReference>
<evidence type="ECO:0000256" key="8">
    <source>
        <dbReference type="ARBA" id="ARBA00022853"/>
    </source>
</evidence>
<dbReference type="InterPro" id="IPR036388">
    <property type="entry name" value="WH-like_DNA-bd_sf"/>
</dbReference>
<dbReference type="EC" id="2.3.1.48" evidence="3 12"/>
<feature type="active site" description="Proton donor/acceptor" evidence="11">
    <location>
        <position position="403"/>
    </location>
</feature>
<dbReference type="RefSeq" id="XP_499739.3">
    <property type="nucleotide sequence ID" value="XM_499739.3"/>
</dbReference>
<dbReference type="PANTHER" id="PTHR10615">
    <property type="entry name" value="HISTONE ACETYLTRANSFERASE"/>
    <property type="match status" value="1"/>
</dbReference>
<evidence type="ECO:0000256" key="2">
    <source>
        <dbReference type="ARBA" id="ARBA00010107"/>
    </source>
</evidence>
<organism evidence="15 16">
    <name type="scientific">Yarrowia lipolytica</name>
    <name type="common">Candida lipolytica</name>
    <dbReference type="NCBI Taxonomy" id="4952"/>
    <lineage>
        <taxon>Eukaryota</taxon>
        <taxon>Fungi</taxon>
        <taxon>Dikarya</taxon>
        <taxon>Ascomycota</taxon>
        <taxon>Saccharomycotina</taxon>
        <taxon>Dipodascomycetes</taxon>
        <taxon>Dipodascales</taxon>
        <taxon>Dipodascales incertae sedis</taxon>
        <taxon>Yarrowia</taxon>
    </lineage>
</organism>
<evidence type="ECO:0000256" key="4">
    <source>
        <dbReference type="ARBA" id="ARBA00022679"/>
    </source>
</evidence>
<comment type="subcellular location">
    <subcellularLocation>
        <location evidence="1 12">Nucleus</location>
    </subcellularLocation>
</comment>
<evidence type="ECO:0000256" key="12">
    <source>
        <dbReference type="RuleBase" id="RU361211"/>
    </source>
</evidence>